<organism evidence="3 4">
    <name type="scientific">Diploscapter pachys</name>
    <dbReference type="NCBI Taxonomy" id="2018661"/>
    <lineage>
        <taxon>Eukaryota</taxon>
        <taxon>Metazoa</taxon>
        <taxon>Ecdysozoa</taxon>
        <taxon>Nematoda</taxon>
        <taxon>Chromadorea</taxon>
        <taxon>Rhabditida</taxon>
        <taxon>Rhabditina</taxon>
        <taxon>Rhabditomorpha</taxon>
        <taxon>Rhabditoidea</taxon>
        <taxon>Rhabditidae</taxon>
        <taxon>Diploscapter</taxon>
    </lineage>
</organism>
<gene>
    <name evidence="3" type="ORF">WR25_22705</name>
</gene>
<proteinExistence type="predicted"/>
<dbReference type="GO" id="GO:0061631">
    <property type="term" value="F:ubiquitin conjugating enzyme activity"/>
    <property type="evidence" value="ECO:0007669"/>
    <property type="project" value="TreeGrafter"/>
</dbReference>
<accession>A0A2A2M1F0</accession>
<protein>
    <submittedName>
        <fullName evidence="3">Uncharacterized protein</fullName>
    </submittedName>
</protein>
<evidence type="ECO:0000313" key="4">
    <source>
        <dbReference type="Proteomes" id="UP000218231"/>
    </source>
</evidence>
<dbReference type="STRING" id="2018661.A0A2A2M1F0"/>
<reference evidence="3 4" key="1">
    <citation type="journal article" date="2017" name="Curr. Biol.">
        <title>Genome architecture and evolution of a unichromosomal asexual nematode.</title>
        <authorList>
            <person name="Fradin H."/>
            <person name="Zegar C."/>
            <person name="Gutwein M."/>
            <person name="Lucas J."/>
            <person name="Kovtun M."/>
            <person name="Corcoran D."/>
            <person name="Baugh L.R."/>
            <person name="Kiontke K."/>
            <person name="Gunsalus K."/>
            <person name="Fitch D.H."/>
            <person name="Piano F."/>
        </authorList>
    </citation>
    <scope>NUCLEOTIDE SEQUENCE [LARGE SCALE GENOMIC DNA]</scope>
    <source>
        <strain evidence="3">PF1309</strain>
    </source>
</reference>
<dbReference type="InterPro" id="IPR016135">
    <property type="entry name" value="UBQ-conjugating_enzyme/RWD"/>
</dbReference>
<keyword evidence="4" id="KW-1185">Reference proteome</keyword>
<keyword evidence="1" id="KW-0808">Transferase</keyword>
<dbReference type="Gene3D" id="3.10.110.10">
    <property type="entry name" value="Ubiquitin Conjugating Enzyme"/>
    <property type="match status" value="1"/>
</dbReference>
<dbReference type="EMBL" id="LIAE01006274">
    <property type="protein sequence ID" value="PAV92047.1"/>
    <property type="molecule type" value="Genomic_DNA"/>
</dbReference>
<name>A0A2A2M1F0_9BILA</name>
<comment type="caution">
    <text evidence="3">The sequence shown here is derived from an EMBL/GenBank/DDBJ whole genome shotgun (WGS) entry which is preliminary data.</text>
</comment>
<dbReference type="OrthoDB" id="47801at2759"/>
<dbReference type="Proteomes" id="UP000218231">
    <property type="component" value="Unassembled WGS sequence"/>
</dbReference>
<dbReference type="AlphaFoldDB" id="A0A2A2M1F0"/>
<keyword evidence="2" id="KW-0833">Ubl conjugation pathway</keyword>
<evidence type="ECO:0000313" key="3">
    <source>
        <dbReference type="EMBL" id="PAV92047.1"/>
    </source>
</evidence>
<evidence type="ECO:0000256" key="1">
    <source>
        <dbReference type="ARBA" id="ARBA00022679"/>
    </source>
</evidence>
<dbReference type="PANTHER" id="PTHR46116">
    <property type="entry name" value="(E3-INDEPENDENT) E2 UBIQUITIN-CONJUGATING ENZYME"/>
    <property type="match status" value="1"/>
</dbReference>
<evidence type="ECO:0000256" key="2">
    <source>
        <dbReference type="ARBA" id="ARBA00022786"/>
    </source>
</evidence>
<dbReference type="SUPFAM" id="SSF54495">
    <property type="entry name" value="UBC-like"/>
    <property type="match status" value="1"/>
</dbReference>
<sequence>MLNINLQAHYIANSREQLNPNLYQEGKICTSLLGTWDGVGVEKWDPSKSNLLQVALSIQALILVRDPFFNEAGYENRRNEPESLDHSRRYNEVASVNSLEYLIKSYEFPRAYVADVIRSHIRQEYPGLRQRLQRIAAGEMPKYDVMMSKGFRMAIEKMVQRMDEVIGPVDSTTTKSVQTSVRMEEAGCSKKDMNELVKEEDEGKTNENTIFLVLSKRKCLGDDEHPSHEVFDVKLNSTGKHND</sequence>
<dbReference type="PANTHER" id="PTHR46116:SF15">
    <property type="entry name" value="(E3-INDEPENDENT) E2 UBIQUITIN-CONJUGATING ENZYME"/>
    <property type="match status" value="1"/>
</dbReference>